<comment type="similarity">
    <text evidence="2">Belongs to the EamA transporter family.</text>
</comment>
<dbReference type="InterPro" id="IPR000620">
    <property type="entry name" value="EamA_dom"/>
</dbReference>
<organism evidence="8 9">
    <name type="scientific">Colwellia maritima</name>
    <dbReference type="NCBI Taxonomy" id="2912588"/>
    <lineage>
        <taxon>Bacteria</taxon>
        <taxon>Pseudomonadati</taxon>
        <taxon>Pseudomonadota</taxon>
        <taxon>Gammaproteobacteria</taxon>
        <taxon>Alteromonadales</taxon>
        <taxon>Colwelliaceae</taxon>
        <taxon>Colwellia</taxon>
    </lineage>
</organism>
<proteinExistence type="inferred from homology"/>
<evidence type="ECO:0000256" key="2">
    <source>
        <dbReference type="ARBA" id="ARBA00007362"/>
    </source>
</evidence>
<feature type="transmembrane region" description="Helical" evidence="6">
    <location>
        <begin position="240"/>
        <end position="258"/>
    </location>
</feature>
<feature type="transmembrane region" description="Helical" evidence="6">
    <location>
        <begin position="63"/>
        <end position="84"/>
    </location>
</feature>
<dbReference type="Proteomes" id="UP001139646">
    <property type="component" value="Unassembled WGS sequence"/>
</dbReference>
<evidence type="ECO:0000256" key="5">
    <source>
        <dbReference type="ARBA" id="ARBA00023136"/>
    </source>
</evidence>
<comment type="caution">
    <text evidence="8">The sequence shown here is derived from an EMBL/GenBank/DDBJ whole genome shotgun (WGS) entry which is preliminary data.</text>
</comment>
<protein>
    <submittedName>
        <fullName evidence="8">DMT family transporter</fullName>
    </submittedName>
</protein>
<dbReference type="PANTHER" id="PTHR32322:SF2">
    <property type="entry name" value="EAMA DOMAIN-CONTAINING PROTEIN"/>
    <property type="match status" value="1"/>
</dbReference>
<feature type="transmembrane region" description="Helical" evidence="6">
    <location>
        <begin position="122"/>
        <end position="140"/>
    </location>
</feature>
<evidence type="ECO:0000256" key="4">
    <source>
        <dbReference type="ARBA" id="ARBA00022989"/>
    </source>
</evidence>
<dbReference type="SUPFAM" id="SSF103481">
    <property type="entry name" value="Multidrug resistance efflux transporter EmrE"/>
    <property type="match status" value="2"/>
</dbReference>
<dbReference type="InterPro" id="IPR037185">
    <property type="entry name" value="EmrE-like"/>
</dbReference>
<keyword evidence="9" id="KW-1185">Reference proteome</keyword>
<feature type="transmembrane region" description="Helical" evidence="6">
    <location>
        <begin position="90"/>
        <end position="110"/>
    </location>
</feature>
<sequence>MQVSVAYLAVLLIWSTTPLGIVWSSESINPTMAVLLRMVIAVVLGSMIIFIRKIELPWHKQAIRLYAFSALGIFGGMSFSYLAAGYLSSGILSLVFGLAPAFSAILARRILAEPKISTAKKLSMLLSFIGLGFVCADNFSLTGDSIYGFGFVLIAVFLFSLSGVLVKSISLAIHPMATTVGALSLSLPLFIANWLLLDGSFDTSEWQLRSIWATVYLGVFGSLIGFFAYFFVLQRLTASTVALITLITPVIALTLGAVLNDEVIHPQLVFGALLVILGLTIYHWGELLYRKIKVSLRVPTWSNEE</sequence>
<evidence type="ECO:0000256" key="1">
    <source>
        <dbReference type="ARBA" id="ARBA00004141"/>
    </source>
</evidence>
<dbReference type="RefSeq" id="WP_242286729.1">
    <property type="nucleotide sequence ID" value="NZ_JAKKSL010000002.1"/>
</dbReference>
<name>A0ABS9X219_9GAMM</name>
<evidence type="ECO:0000259" key="7">
    <source>
        <dbReference type="Pfam" id="PF00892"/>
    </source>
</evidence>
<keyword evidence="5 6" id="KW-0472">Membrane</keyword>
<feature type="domain" description="EamA" evidence="7">
    <location>
        <begin position="148"/>
        <end position="281"/>
    </location>
</feature>
<feature type="transmembrane region" description="Helical" evidence="6">
    <location>
        <begin position="209"/>
        <end position="233"/>
    </location>
</feature>
<feature type="transmembrane region" description="Helical" evidence="6">
    <location>
        <begin position="34"/>
        <end position="51"/>
    </location>
</feature>
<dbReference type="EMBL" id="JAKKSL010000002">
    <property type="protein sequence ID" value="MCI2284285.1"/>
    <property type="molecule type" value="Genomic_DNA"/>
</dbReference>
<feature type="transmembrane region" description="Helical" evidence="6">
    <location>
        <begin position="146"/>
        <end position="166"/>
    </location>
</feature>
<dbReference type="InterPro" id="IPR050638">
    <property type="entry name" value="AA-Vitamin_Transporters"/>
</dbReference>
<evidence type="ECO:0000256" key="6">
    <source>
        <dbReference type="SAM" id="Phobius"/>
    </source>
</evidence>
<comment type="subcellular location">
    <subcellularLocation>
        <location evidence="1">Membrane</location>
        <topology evidence="1">Multi-pass membrane protein</topology>
    </subcellularLocation>
</comment>
<gene>
    <name evidence="8" type="ORF">L3081_13940</name>
</gene>
<evidence type="ECO:0000313" key="9">
    <source>
        <dbReference type="Proteomes" id="UP001139646"/>
    </source>
</evidence>
<dbReference type="Pfam" id="PF00892">
    <property type="entry name" value="EamA"/>
    <property type="match status" value="2"/>
</dbReference>
<dbReference type="PANTHER" id="PTHR32322">
    <property type="entry name" value="INNER MEMBRANE TRANSPORTER"/>
    <property type="match status" value="1"/>
</dbReference>
<evidence type="ECO:0000313" key="8">
    <source>
        <dbReference type="EMBL" id="MCI2284285.1"/>
    </source>
</evidence>
<evidence type="ECO:0000256" key="3">
    <source>
        <dbReference type="ARBA" id="ARBA00022692"/>
    </source>
</evidence>
<feature type="transmembrane region" description="Helical" evidence="6">
    <location>
        <begin position="264"/>
        <end position="285"/>
    </location>
</feature>
<feature type="domain" description="EamA" evidence="7">
    <location>
        <begin position="8"/>
        <end position="134"/>
    </location>
</feature>
<keyword evidence="3 6" id="KW-0812">Transmembrane</keyword>
<accession>A0ABS9X219</accession>
<keyword evidence="4 6" id="KW-1133">Transmembrane helix</keyword>
<reference evidence="8" key="1">
    <citation type="submission" date="2022-01" db="EMBL/GenBank/DDBJ databases">
        <title>Colwellia maritima, isolated from seawater.</title>
        <authorList>
            <person name="Kristyanto S."/>
            <person name="Jung J."/>
            <person name="Jeon C.O."/>
        </authorList>
    </citation>
    <scope>NUCLEOTIDE SEQUENCE</scope>
    <source>
        <strain evidence="8">MSW7</strain>
    </source>
</reference>
<feature type="transmembrane region" description="Helical" evidence="6">
    <location>
        <begin position="178"/>
        <end position="197"/>
    </location>
</feature>